<dbReference type="InterPro" id="IPR004089">
    <property type="entry name" value="MCPsignal_dom"/>
</dbReference>
<evidence type="ECO:0000313" key="7">
    <source>
        <dbReference type="Proteomes" id="UP000256838"/>
    </source>
</evidence>
<keyword evidence="4" id="KW-1133">Transmembrane helix</keyword>
<dbReference type="PANTHER" id="PTHR43531:SF11">
    <property type="entry name" value="METHYL-ACCEPTING CHEMOTAXIS PROTEIN 3"/>
    <property type="match status" value="1"/>
</dbReference>
<dbReference type="PANTHER" id="PTHR43531">
    <property type="entry name" value="PROTEIN ICFG"/>
    <property type="match status" value="1"/>
</dbReference>
<comment type="similarity">
    <text evidence="2">Belongs to the methyl-accepting chemotaxis (MCP) protein family.</text>
</comment>
<dbReference type="EMBL" id="QRGA01000007">
    <property type="protein sequence ID" value="RDU98219.1"/>
    <property type="molecule type" value="Genomic_DNA"/>
</dbReference>
<proteinExistence type="inferred from homology"/>
<dbReference type="AlphaFoldDB" id="A0A3D8JYX8"/>
<dbReference type="GO" id="GO:0005886">
    <property type="term" value="C:plasma membrane"/>
    <property type="evidence" value="ECO:0007669"/>
    <property type="project" value="TreeGrafter"/>
</dbReference>
<keyword evidence="1" id="KW-0145">Chemotaxis</keyword>
<dbReference type="SUPFAM" id="SSF58104">
    <property type="entry name" value="Methyl-accepting chemotaxis protein (MCP) signaling domain"/>
    <property type="match status" value="1"/>
</dbReference>
<feature type="domain" description="Methyl-accepting transducer" evidence="5">
    <location>
        <begin position="138"/>
        <end position="323"/>
    </location>
</feature>
<dbReference type="GO" id="GO:0004888">
    <property type="term" value="F:transmembrane signaling receptor activity"/>
    <property type="evidence" value="ECO:0007669"/>
    <property type="project" value="InterPro"/>
</dbReference>
<keyword evidence="4" id="KW-0472">Membrane</keyword>
<protein>
    <submittedName>
        <fullName evidence="6">Chemotaxis protein</fullName>
    </submittedName>
</protein>
<dbReference type="Proteomes" id="UP000256838">
    <property type="component" value="Unassembled WGS sequence"/>
</dbReference>
<evidence type="ECO:0000256" key="2">
    <source>
        <dbReference type="ARBA" id="ARBA00029447"/>
    </source>
</evidence>
<dbReference type="OrthoDB" id="3288815at2"/>
<evidence type="ECO:0000256" key="3">
    <source>
        <dbReference type="PROSITE-ProRule" id="PRU00284"/>
    </source>
</evidence>
<evidence type="ECO:0000256" key="1">
    <source>
        <dbReference type="ARBA" id="ARBA00022500"/>
    </source>
</evidence>
<dbReference type="Pfam" id="PF00015">
    <property type="entry name" value="MCPsignal"/>
    <property type="match status" value="1"/>
</dbReference>
<name>A0A3D8JYX8_9BURK</name>
<evidence type="ECO:0000313" key="6">
    <source>
        <dbReference type="EMBL" id="RDU98219.1"/>
    </source>
</evidence>
<dbReference type="InterPro" id="IPR004090">
    <property type="entry name" value="Chemotax_Me-accpt_rcpt"/>
</dbReference>
<dbReference type="InterPro" id="IPR051310">
    <property type="entry name" value="MCP_chemotaxis"/>
</dbReference>
<reference evidence="6 7" key="1">
    <citation type="submission" date="2018-08" db="EMBL/GenBank/DDBJ databases">
        <title>Paraburkholderia sp. DHOM06 isolated from forest soil.</title>
        <authorList>
            <person name="Gao Z.-H."/>
            <person name="Qiu L.-H."/>
        </authorList>
    </citation>
    <scope>NUCLEOTIDE SEQUENCE [LARGE SCALE GENOMIC DNA]</scope>
    <source>
        <strain evidence="6 7">DHOM06</strain>
    </source>
</reference>
<dbReference type="SMART" id="SM00283">
    <property type="entry name" value="MA"/>
    <property type="match status" value="1"/>
</dbReference>
<dbReference type="PROSITE" id="PS50111">
    <property type="entry name" value="CHEMOTAXIS_TRANSDUC_2"/>
    <property type="match status" value="1"/>
</dbReference>
<feature type="transmembrane region" description="Helical" evidence="4">
    <location>
        <begin position="37"/>
        <end position="55"/>
    </location>
</feature>
<evidence type="ECO:0000259" key="5">
    <source>
        <dbReference type="PROSITE" id="PS50111"/>
    </source>
</evidence>
<sequence length="388" mass="41041">MVSDGAVSGSAVLDRFACSALSTIGALSLWFVAGWQWSTAAAVASVVLLIVGPLFDGRRSKRFASDNVQLQAFVEGTAQIGEDLLPVWSAHLESSRSQMEVAVSALTTRFAAIVQRLDQTLKASSQDGDDAIARLFAQSSEQLASVLGALRDAMASNQTMHDEVKALNGFIAELQSMATEVASIASQTNLLAVNAAIEAAHAGEQGRGFAVLANEVRKLSTMSGETGRRMTAKVETIAEAIATASDAAQASERRGSDSSVVAESVITGVLGQLRTVTDRLETSANTLKEESAGIQTEICDMLVQLQFQDRVSQRMAHVRDSMDQLPPLLTDSRRQFEESGVLHAADACALLAALQRSYAMDDERITHGGSAAPAAATATEATDDVTFF</sequence>
<comment type="caution">
    <text evidence="6">The sequence shown here is derived from an EMBL/GenBank/DDBJ whole genome shotgun (WGS) entry which is preliminary data.</text>
</comment>
<dbReference type="GO" id="GO:0007165">
    <property type="term" value="P:signal transduction"/>
    <property type="evidence" value="ECO:0007669"/>
    <property type="project" value="UniProtKB-KW"/>
</dbReference>
<gene>
    <name evidence="6" type="ORF">DWV00_12895</name>
</gene>
<organism evidence="6 7">
    <name type="scientific">Trinickia dinghuensis</name>
    <dbReference type="NCBI Taxonomy" id="2291023"/>
    <lineage>
        <taxon>Bacteria</taxon>
        <taxon>Pseudomonadati</taxon>
        <taxon>Pseudomonadota</taxon>
        <taxon>Betaproteobacteria</taxon>
        <taxon>Burkholderiales</taxon>
        <taxon>Burkholderiaceae</taxon>
        <taxon>Trinickia</taxon>
    </lineage>
</organism>
<keyword evidence="7" id="KW-1185">Reference proteome</keyword>
<dbReference type="PRINTS" id="PR00260">
    <property type="entry name" value="CHEMTRNSDUCR"/>
</dbReference>
<keyword evidence="4" id="KW-0812">Transmembrane</keyword>
<evidence type="ECO:0000256" key="4">
    <source>
        <dbReference type="SAM" id="Phobius"/>
    </source>
</evidence>
<dbReference type="GO" id="GO:0006935">
    <property type="term" value="P:chemotaxis"/>
    <property type="evidence" value="ECO:0007669"/>
    <property type="project" value="UniProtKB-KW"/>
</dbReference>
<accession>A0A3D8JYX8</accession>
<dbReference type="Gene3D" id="1.10.287.950">
    <property type="entry name" value="Methyl-accepting chemotaxis protein"/>
    <property type="match status" value="1"/>
</dbReference>
<keyword evidence="3" id="KW-0807">Transducer</keyword>